<dbReference type="EMBL" id="JAYKXP010000106">
    <property type="protein sequence ID" value="KAK7026119.1"/>
    <property type="molecule type" value="Genomic_DNA"/>
</dbReference>
<proteinExistence type="predicted"/>
<organism evidence="1 2">
    <name type="scientific">Paramarasmius palmivorus</name>
    <dbReference type="NCBI Taxonomy" id="297713"/>
    <lineage>
        <taxon>Eukaryota</taxon>
        <taxon>Fungi</taxon>
        <taxon>Dikarya</taxon>
        <taxon>Basidiomycota</taxon>
        <taxon>Agaricomycotina</taxon>
        <taxon>Agaricomycetes</taxon>
        <taxon>Agaricomycetidae</taxon>
        <taxon>Agaricales</taxon>
        <taxon>Marasmiineae</taxon>
        <taxon>Marasmiaceae</taxon>
        <taxon>Paramarasmius</taxon>
    </lineage>
</organism>
<dbReference type="InterPro" id="IPR032675">
    <property type="entry name" value="LRR_dom_sf"/>
</dbReference>
<accession>A0AAW0BJ37</accession>
<reference evidence="1 2" key="1">
    <citation type="submission" date="2024-01" db="EMBL/GenBank/DDBJ databases">
        <title>A draft genome for a cacao thread blight-causing isolate of Paramarasmius palmivorus.</title>
        <authorList>
            <person name="Baruah I.K."/>
            <person name="Bukari Y."/>
            <person name="Amoako-Attah I."/>
            <person name="Meinhardt L.W."/>
            <person name="Bailey B.A."/>
            <person name="Cohen S.P."/>
        </authorList>
    </citation>
    <scope>NUCLEOTIDE SEQUENCE [LARGE SCALE GENOMIC DNA]</scope>
    <source>
        <strain evidence="1 2">GH-12</strain>
    </source>
</reference>
<dbReference type="Gene3D" id="3.80.10.10">
    <property type="entry name" value="Ribonuclease Inhibitor"/>
    <property type="match status" value="1"/>
</dbReference>
<dbReference type="AlphaFoldDB" id="A0AAW0BJ37"/>
<name>A0AAW0BJ37_9AGAR</name>
<comment type="caution">
    <text evidence="1">The sequence shown here is derived from an EMBL/GenBank/DDBJ whole genome shotgun (WGS) entry which is preliminary data.</text>
</comment>
<dbReference type="Gene3D" id="1.20.1280.50">
    <property type="match status" value="1"/>
</dbReference>
<protein>
    <recommendedName>
        <fullName evidence="3">F-box domain-containing protein</fullName>
    </recommendedName>
</protein>
<evidence type="ECO:0000313" key="1">
    <source>
        <dbReference type="EMBL" id="KAK7026119.1"/>
    </source>
</evidence>
<dbReference type="SUPFAM" id="SSF81383">
    <property type="entry name" value="F-box domain"/>
    <property type="match status" value="1"/>
</dbReference>
<keyword evidence="2" id="KW-1185">Reference proteome</keyword>
<evidence type="ECO:0000313" key="2">
    <source>
        <dbReference type="Proteomes" id="UP001383192"/>
    </source>
</evidence>
<gene>
    <name evidence="1" type="ORF">VNI00_015694</name>
</gene>
<dbReference type="InterPro" id="IPR036047">
    <property type="entry name" value="F-box-like_dom_sf"/>
</dbReference>
<dbReference type="Proteomes" id="UP001383192">
    <property type="component" value="Unassembled WGS sequence"/>
</dbReference>
<sequence length="457" mass="51719">MSVVPVQDVLKTTHSILCFPTELLCEIFKYLIPQRPEDNFGLVLTHVCRHWRETAIGLHFLWTFLDFRSPELAKEMLKRSGQAPLRIHFKHCYSSTGASREYHIARMQLLSEALSHSHRLETIEFPYIDDFSLYTLAEEHTKAAPLLRSLYITSDYDDECSLPLNFLGGTAPLLVDMALKGCGLAYNSPLLSNLTSLKLTGGYETVLEERFCDALHFMPVLECLCLCDVYCRAPATNTPVANLPMLRKLDIKWSYLLNGSRLFNHISFPGTAVVKITTLERATLNATLDEVDTFLVDVTRVFSPDFCPGYERDVKTLAATCCADTTSFTLRAWHTPLPSGFSTGDSLSEPSEHAALYPPNFSTRITWSKKGSARYGDHALFEAFFKATFRRLHVLEFPVLEMIAFPADLMKYALTSDWPSRPLRKLILHGSRYVEQEGCEEIYTFSGVDDGVYPVFD</sequence>
<evidence type="ECO:0008006" key="3">
    <source>
        <dbReference type="Google" id="ProtNLM"/>
    </source>
</evidence>